<keyword evidence="7 8" id="KW-0472">Membrane</keyword>
<evidence type="ECO:0000256" key="7">
    <source>
        <dbReference type="ARBA" id="ARBA00023136"/>
    </source>
</evidence>
<dbReference type="InterPro" id="IPR050144">
    <property type="entry name" value="AAE_transporter"/>
</dbReference>
<feature type="transmembrane region" description="Helical" evidence="8">
    <location>
        <begin position="113"/>
        <end position="132"/>
    </location>
</feature>
<dbReference type="Pfam" id="PF02080">
    <property type="entry name" value="TrkA_C"/>
    <property type="match status" value="2"/>
</dbReference>
<evidence type="ECO:0000313" key="10">
    <source>
        <dbReference type="EMBL" id="RCW31360.1"/>
    </source>
</evidence>
<comment type="caution">
    <text evidence="10">The sequence shown here is derived from an EMBL/GenBank/DDBJ whole genome shotgun (WGS) entry which is preliminary data.</text>
</comment>
<dbReference type="PANTHER" id="PTHR30445:SF3">
    <property type="entry name" value="TRANSPORT PROTEIN YIDE-RELATED"/>
    <property type="match status" value="1"/>
</dbReference>
<evidence type="ECO:0000313" key="11">
    <source>
        <dbReference type="Proteomes" id="UP000252733"/>
    </source>
</evidence>
<keyword evidence="6 8" id="KW-1133">Transmembrane helix</keyword>
<keyword evidence="11" id="KW-1185">Reference proteome</keyword>
<feature type="domain" description="RCK C-terminal" evidence="9">
    <location>
        <begin position="175"/>
        <end position="260"/>
    </location>
</feature>
<evidence type="ECO:0000256" key="1">
    <source>
        <dbReference type="ARBA" id="ARBA00004651"/>
    </source>
</evidence>
<feature type="transmembrane region" description="Helical" evidence="8">
    <location>
        <begin position="504"/>
        <end position="527"/>
    </location>
</feature>
<evidence type="ECO:0000256" key="6">
    <source>
        <dbReference type="ARBA" id="ARBA00022989"/>
    </source>
</evidence>
<dbReference type="InterPro" id="IPR006037">
    <property type="entry name" value="RCK_C"/>
</dbReference>
<dbReference type="EMBL" id="QPIZ01000018">
    <property type="protein sequence ID" value="RCW31360.1"/>
    <property type="molecule type" value="Genomic_DNA"/>
</dbReference>
<feature type="transmembrane region" description="Helical" evidence="8">
    <location>
        <begin position="354"/>
        <end position="372"/>
    </location>
</feature>
<dbReference type="Pfam" id="PF06826">
    <property type="entry name" value="Asp-Al_Ex"/>
    <property type="match status" value="2"/>
</dbReference>
<feature type="transmembrane region" description="Helical" evidence="8">
    <location>
        <begin position="85"/>
        <end position="106"/>
    </location>
</feature>
<feature type="transmembrane region" description="Helical" evidence="8">
    <location>
        <begin position="138"/>
        <end position="162"/>
    </location>
</feature>
<organism evidence="10 11">
    <name type="scientific">Marinilabilia salmonicolor</name>
    <dbReference type="NCBI Taxonomy" id="989"/>
    <lineage>
        <taxon>Bacteria</taxon>
        <taxon>Pseudomonadati</taxon>
        <taxon>Bacteroidota</taxon>
        <taxon>Bacteroidia</taxon>
        <taxon>Marinilabiliales</taxon>
        <taxon>Marinilabiliaceae</taxon>
        <taxon>Marinilabilia</taxon>
    </lineage>
</organism>
<dbReference type="OrthoDB" id="9155749at2"/>
<dbReference type="PANTHER" id="PTHR30445">
    <property type="entry name" value="K(+)_H(+) ANTIPORTER SUBUNIT KHTT"/>
    <property type="match status" value="1"/>
</dbReference>
<evidence type="ECO:0000256" key="8">
    <source>
        <dbReference type="SAM" id="Phobius"/>
    </source>
</evidence>
<dbReference type="AlphaFoldDB" id="A0A2T0XS61"/>
<dbReference type="InterPro" id="IPR036721">
    <property type="entry name" value="RCK_C_sf"/>
</dbReference>
<keyword evidence="4" id="KW-1003">Cell membrane</keyword>
<evidence type="ECO:0000256" key="2">
    <source>
        <dbReference type="ARBA" id="ARBA00009854"/>
    </source>
</evidence>
<feature type="transmembrane region" description="Helical" evidence="8">
    <location>
        <begin position="6"/>
        <end position="24"/>
    </location>
</feature>
<sequence length="528" mass="56946">MEIFTTQYFGLFVIICLGFILGSIKFKGISLDISAIIFVALIFGHFGMTMPPIIGKLGLILFIYTIGMQAGPGFFESFKQQGRNLAIIATIIVASASAITFAAFWWTGIEMPVAIGLLTGALTSTPGLAAAIDATGSPLVSIGYGIAYPFGVIGVILFVRLYPKFVKADIKKAEKEYEKLSESGFPEIKSKTFKVENENVEGKSISELRIRSMTQAVISRIMHNGEAVVPSPDTILHKGDLVKAVGTEDSLNKINLLIGNETEEQIPLHKSYEVQSILVTNKEAVNQMLGTFNLWSNYQATVTRLRRSGIDITPSPTMRLHMGDKLTVASSRENMKQVVRIFGNNDKKLSDTDFFPIAAGIVLGIILGGLSLSFGENISFNLGLTGGILAVAMILSRIGRTGPIIWSMSGAATQLLRQIGLMFFLVEVGTKAGSQLVETYNQYGSQLFVIGGVITLLPMLLAVISAHFMKKMNILTMLGAITGSMTSTPGLAAVDPMTDTNAPAIAYATVYPVAMVLLIIFTQLLAIF</sequence>
<dbReference type="Proteomes" id="UP000252733">
    <property type="component" value="Unassembled WGS sequence"/>
</dbReference>
<proteinExistence type="inferred from homology"/>
<name>A0A2T0XS61_9BACT</name>
<dbReference type="GO" id="GO:0005886">
    <property type="term" value="C:plasma membrane"/>
    <property type="evidence" value="ECO:0007669"/>
    <property type="project" value="UniProtKB-SubCell"/>
</dbReference>
<dbReference type="GO" id="GO:0008324">
    <property type="term" value="F:monoatomic cation transmembrane transporter activity"/>
    <property type="evidence" value="ECO:0007669"/>
    <property type="project" value="InterPro"/>
</dbReference>
<evidence type="ECO:0000256" key="3">
    <source>
        <dbReference type="ARBA" id="ARBA00022448"/>
    </source>
</evidence>
<protein>
    <submittedName>
        <fullName evidence="10">Putative transport protein</fullName>
    </submittedName>
</protein>
<feature type="transmembrane region" description="Helical" evidence="8">
    <location>
        <begin position="378"/>
        <end position="398"/>
    </location>
</feature>
<feature type="transmembrane region" description="Helical" evidence="8">
    <location>
        <begin position="446"/>
        <end position="466"/>
    </location>
</feature>
<comment type="subcellular location">
    <subcellularLocation>
        <location evidence="1">Cell membrane</location>
        <topology evidence="1">Multi-pass membrane protein</topology>
    </subcellularLocation>
</comment>
<dbReference type="PROSITE" id="PS51202">
    <property type="entry name" value="RCK_C"/>
    <property type="match status" value="2"/>
</dbReference>
<evidence type="ECO:0000259" key="9">
    <source>
        <dbReference type="PROSITE" id="PS51202"/>
    </source>
</evidence>
<evidence type="ECO:0000256" key="4">
    <source>
        <dbReference type="ARBA" id="ARBA00022475"/>
    </source>
</evidence>
<feature type="transmembrane region" description="Helical" evidence="8">
    <location>
        <begin position="473"/>
        <end position="492"/>
    </location>
</feature>
<feature type="transmembrane region" description="Helical" evidence="8">
    <location>
        <begin position="36"/>
        <end position="65"/>
    </location>
</feature>
<reference evidence="10 11" key="1">
    <citation type="submission" date="2018-07" db="EMBL/GenBank/DDBJ databases">
        <title>Freshwater and sediment microbial communities from various areas in North America, analyzing microbe dynamics in response to fracking.</title>
        <authorList>
            <person name="Lamendella R."/>
        </authorList>
    </citation>
    <scope>NUCLEOTIDE SEQUENCE [LARGE SCALE GENOMIC DNA]</scope>
    <source>
        <strain evidence="10 11">160A</strain>
    </source>
</reference>
<gene>
    <name evidence="10" type="ORF">DFO77_11877</name>
</gene>
<dbReference type="SUPFAM" id="SSF116726">
    <property type="entry name" value="TrkA C-terminal domain-like"/>
    <property type="match status" value="2"/>
</dbReference>
<dbReference type="NCBIfam" id="TIGR01625">
    <property type="entry name" value="YidE_YbjL_dupl"/>
    <property type="match status" value="2"/>
</dbReference>
<accession>A0A2T0XS61</accession>
<comment type="similarity">
    <text evidence="2">Belongs to the AAE transporter (TC 2.A.81) family.</text>
</comment>
<keyword evidence="5 8" id="KW-0812">Transmembrane</keyword>
<evidence type="ECO:0000256" key="5">
    <source>
        <dbReference type="ARBA" id="ARBA00022692"/>
    </source>
</evidence>
<dbReference type="STRING" id="1168289.GCA_000259075_00586"/>
<dbReference type="InterPro" id="IPR006512">
    <property type="entry name" value="YidE_YbjL"/>
</dbReference>
<dbReference type="GO" id="GO:0006813">
    <property type="term" value="P:potassium ion transport"/>
    <property type="evidence" value="ECO:0007669"/>
    <property type="project" value="InterPro"/>
</dbReference>
<dbReference type="RefSeq" id="WP_106151790.1">
    <property type="nucleotide sequence ID" value="NZ_PVTS01000002.1"/>
</dbReference>
<feature type="transmembrane region" description="Helical" evidence="8">
    <location>
        <begin position="405"/>
        <end position="426"/>
    </location>
</feature>
<dbReference type="Gene3D" id="3.30.70.1450">
    <property type="entry name" value="Regulator of K+ conductance, C-terminal domain"/>
    <property type="match status" value="2"/>
</dbReference>
<feature type="domain" description="RCK C-terminal" evidence="9">
    <location>
        <begin position="261"/>
        <end position="344"/>
    </location>
</feature>
<keyword evidence="3" id="KW-0813">Transport</keyword>